<evidence type="ECO:0000256" key="3">
    <source>
        <dbReference type="ARBA" id="ARBA00022737"/>
    </source>
</evidence>
<dbReference type="PANTHER" id="PTHR22889">
    <property type="entry name" value="WD REPEAT-CONTAINING PROTEIN 89"/>
    <property type="match status" value="1"/>
</dbReference>
<dbReference type="Pfam" id="PF00400">
    <property type="entry name" value="WD40"/>
    <property type="match status" value="3"/>
</dbReference>
<sequence>MATHKDSLSSYLQSLNLSDKSAIALEKVEENYILDVAVQNKPGAQKLVAATSSNHEIRLYQYADLTMTGKLEGHSDVITGIQFAHTEENMLYSSALDQCIKCWDERSGRCVQTFQAPGEIKGFSSFGINCNDRVIAGGTECVTTAEDIHIIFWDRRKAEVMGSYTESHQDDITQVKFHPSQPDSLATGSTDGLVCVFDISQTSEDDAILWTFNTESSVSKIGWTGEKQTDVYCITHDDALHVWDSVEGDDILSKTNIKDELQDKDPVEYMVDCLFTDSLHLVMGTAQKIVKTLKGGHTATVRCLHWDNSTHTLLTGAEDSLLCKWSDCVKQTTDTKRAKLKMKKTDSKKTRPY</sequence>
<organism evidence="5 6">
    <name type="scientific">Magallana gigas</name>
    <name type="common">Pacific oyster</name>
    <name type="synonym">Crassostrea gigas</name>
    <dbReference type="NCBI Taxonomy" id="29159"/>
    <lineage>
        <taxon>Eukaryota</taxon>
        <taxon>Metazoa</taxon>
        <taxon>Spiralia</taxon>
        <taxon>Lophotrochozoa</taxon>
        <taxon>Mollusca</taxon>
        <taxon>Bivalvia</taxon>
        <taxon>Autobranchia</taxon>
        <taxon>Pteriomorphia</taxon>
        <taxon>Ostreida</taxon>
        <taxon>Ostreoidea</taxon>
        <taxon>Ostreidae</taxon>
        <taxon>Magallana</taxon>
    </lineage>
</organism>
<proteinExistence type="predicted"/>
<protein>
    <recommendedName>
        <fullName evidence="1">WD repeat-containing protein 89</fullName>
    </recommendedName>
</protein>
<reference evidence="5" key="1">
    <citation type="submission" date="2022-08" db="UniProtKB">
        <authorList>
            <consortium name="EnsemblMetazoa"/>
        </authorList>
    </citation>
    <scope>IDENTIFICATION</scope>
    <source>
        <strain evidence="5">05x7-T-G4-1.051#20</strain>
    </source>
</reference>
<feature type="repeat" description="WD" evidence="4">
    <location>
        <begin position="165"/>
        <end position="207"/>
    </location>
</feature>
<dbReference type="InterPro" id="IPR015943">
    <property type="entry name" value="WD40/YVTN_repeat-like_dom_sf"/>
</dbReference>
<dbReference type="SMART" id="SM00320">
    <property type="entry name" value="WD40"/>
    <property type="match status" value="5"/>
</dbReference>
<dbReference type="InterPro" id="IPR001680">
    <property type="entry name" value="WD40_rpt"/>
</dbReference>
<dbReference type="InterPro" id="IPR039328">
    <property type="entry name" value="WDR89"/>
</dbReference>
<dbReference type="InterPro" id="IPR036322">
    <property type="entry name" value="WD40_repeat_dom_sf"/>
</dbReference>
<evidence type="ECO:0000313" key="5">
    <source>
        <dbReference type="EnsemblMetazoa" id="G20960.6:cds"/>
    </source>
</evidence>
<feature type="repeat" description="WD" evidence="4">
    <location>
        <begin position="71"/>
        <end position="113"/>
    </location>
</feature>
<keyword evidence="2 4" id="KW-0853">WD repeat</keyword>
<dbReference type="PROSITE" id="PS50294">
    <property type="entry name" value="WD_REPEATS_REGION"/>
    <property type="match status" value="1"/>
</dbReference>
<dbReference type="AlphaFoldDB" id="A0A8W8JTC1"/>
<evidence type="ECO:0000313" key="6">
    <source>
        <dbReference type="Proteomes" id="UP000005408"/>
    </source>
</evidence>
<dbReference type="Proteomes" id="UP000005408">
    <property type="component" value="Unassembled WGS sequence"/>
</dbReference>
<evidence type="ECO:0000256" key="1">
    <source>
        <dbReference type="ARBA" id="ARBA00021125"/>
    </source>
</evidence>
<keyword evidence="3" id="KW-0677">Repeat</keyword>
<dbReference type="Gene3D" id="2.130.10.10">
    <property type="entry name" value="YVTN repeat-like/Quinoprotein amine dehydrogenase"/>
    <property type="match status" value="1"/>
</dbReference>
<evidence type="ECO:0000256" key="4">
    <source>
        <dbReference type="PROSITE-ProRule" id="PRU00221"/>
    </source>
</evidence>
<evidence type="ECO:0000256" key="2">
    <source>
        <dbReference type="ARBA" id="ARBA00022574"/>
    </source>
</evidence>
<dbReference type="EnsemblMetazoa" id="G20960.6">
    <property type="protein sequence ID" value="G20960.6:cds"/>
    <property type="gene ID" value="G20960"/>
</dbReference>
<dbReference type="PANTHER" id="PTHR22889:SF0">
    <property type="entry name" value="WD REPEAT-CONTAINING PROTEIN 89"/>
    <property type="match status" value="1"/>
</dbReference>
<name>A0A8W8JTC1_MAGGI</name>
<keyword evidence="6" id="KW-1185">Reference proteome</keyword>
<dbReference type="SUPFAM" id="SSF50978">
    <property type="entry name" value="WD40 repeat-like"/>
    <property type="match status" value="1"/>
</dbReference>
<dbReference type="PROSITE" id="PS50082">
    <property type="entry name" value="WD_REPEATS_2"/>
    <property type="match status" value="3"/>
</dbReference>
<accession>A0A8W8JTC1</accession>
<feature type="repeat" description="WD" evidence="4">
    <location>
        <begin position="294"/>
        <end position="326"/>
    </location>
</feature>